<organism evidence="1 2">
    <name type="scientific">Hibiscus sabdariffa</name>
    <name type="common">roselle</name>
    <dbReference type="NCBI Taxonomy" id="183260"/>
    <lineage>
        <taxon>Eukaryota</taxon>
        <taxon>Viridiplantae</taxon>
        <taxon>Streptophyta</taxon>
        <taxon>Embryophyta</taxon>
        <taxon>Tracheophyta</taxon>
        <taxon>Spermatophyta</taxon>
        <taxon>Magnoliopsida</taxon>
        <taxon>eudicotyledons</taxon>
        <taxon>Gunneridae</taxon>
        <taxon>Pentapetalae</taxon>
        <taxon>rosids</taxon>
        <taxon>malvids</taxon>
        <taxon>Malvales</taxon>
        <taxon>Malvaceae</taxon>
        <taxon>Malvoideae</taxon>
        <taxon>Hibiscus</taxon>
    </lineage>
</organism>
<keyword evidence="2" id="KW-1185">Reference proteome</keyword>
<evidence type="ECO:0000313" key="1">
    <source>
        <dbReference type="EMBL" id="KAK8494695.1"/>
    </source>
</evidence>
<protein>
    <submittedName>
        <fullName evidence="1">Uncharacterized protein</fullName>
    </submittedName>
</protein>
<proteinExistence type="predicted"/>
<gene>
    <name evidence="1" type="ORF">V6N12_016065</name>
</gene>
<evidence type="ECO:0000313" key="2">
    <source>
        <dbReference type="Proteomes" id="UP001472677"/>
    </source>
</evidence>
<sequence>MVVSNLLDRIKASSKNLKGMEFGSRIHSMLLEGARQIDNGKRWSTAVEGSNFKAIFVTVEAQESERRGRERIRGGSNFGKEVGIFL</sequence>
<name>A0ABR2ALY5_9ROSI</name>
<dbReference type="EMBL" id="JBBPBM010000508">
    <property type="protein sequence ID" value="KAK8494695.1"/>
    <property type="molecule type" value="Genomic_DNA"/>
</dbReference>
<dbReference type="Proteomes" id="UP001472677">
    <property type="component" value="Unassembled WGS sequence"/>
</dbReference>
<accession>A0ABR2ALY5</accession>
<reference evidence="1 2" key="1">
    <citation type="journal article" date="2024" name="G3 (Bethesda)">
        <title>Genome assembly of Hibiscus sabdariffa L. provides insights into metabolisms of medicinal natural products.</title>
        <authorList>
            <person name="Kim T."/>
        </authorList>
    </citation>
    <scope>NUCLEOTIDE SEQUENCE [LARGE SCALE GENOMIC DNA]</scope>
    <source>
        <strain evidence="1">TK-2024</strain>
        <tissue evidence="1">Old leaves</tissue>
    </source>
</reference>
<comment type="caution">
    <text evidence="1">The sequence shown here is derived from an EMBL/GenBank/DDBJ whole genome shotgun (WGS) entry which is preliminary data.</text>
</comment>